<feature type="compositionally biased region" description="Low complexity" evidence="4">
    <location>
        <begin position="169"/>
        <end position="185"/>
    </location>
</feature>
<feature type="domain" description="OmpA-like" evidence="6">
    <location>
        <begin position="566"/>
        <end position="686"/>
    </location>
</feature>
<dbReference type="Gene3D" id="3.30.1330.60">
    <property type="entry name" value="OmpA-like domain"/>
    <property type="match status" value="1"/>
</dbReference>
<dbReference type="AlphaFoldDB" id="A0A316C130"/>
<dbReference type="PROSITE" id="PS51123">
    <property type="entry name" value="OMPA_2"/>
    <property type="match status" value="1"/>
</dbReference>
<evidence type="ECO:0000256" key="5">
    <source>
        <dbReference type="SAM" id="SignalP"/>
    </source>
</evidence>
<feature type="compositionally biased region" description="Basic and acidic residues" evidence="4">
    <location>
        <begin position="369"/>
        <end position="402"/>
    </location>
</feature>
<protein>
    <submittedName>
        <fullName evidence="7">Outer membrane protein OmpA-like peptidoglycan-associated protein</fullName>
    </submittedName>
</protein>
<dbReference type="InterPro" id="IPR006664">
    <property type="entry name" value="OMP_bac"/>
</dbReference>
<evidence type="ECO:0000256" key="4">
    <source>
        <dbReference type="SAM" id="MobiDB-lite"/>
    </source>
</evidence>
<name>A0A316C130_PSESE</name>
<sequence length="695" mass="76577">MKRQPRILTGTALGLLMASAPLSAAPMPGNVTGEAVQAPFTTHLSAPIVLAQAEEQPLEEVLPKKHRKKEQAPAEAAPEAAPQAQEAAPAEEQPMKPRRKERKEAPAAGQEMAPVPAEARPEAAPEKPRKKNRKETPAAEQEMAPAPAEAQPEAMPEKPRKKNRKETPAAEQEMAPAPAEAQPEAMPEKPRKKNRKETPAAEQEMAPAPAEAQPEAAPEKPRKKNRKEAPATEQETAPVPAEKPTETKKTPQEATPEQPTEAKPEKRVKRKGGQQAPETEQPGAPSEATTPTPAEKPVTGEEQQAPAETTGEGKAVPTPDSQKAAPVPDSQKLAPAEGQAEGTPDQGKRGQRGEKRRPAAPEEAGPPPADDKAAQREVRTEKIEPVTAEQGKRVKERRVDISRRERPEGTEVLKQFGDRVIIELGKQIMVESDDRPRMRHGARDVYYEDLSRGRTRETIERGDGTRVVTIRNSYGDVIRRSRITPDGREYVLVYVEDEDLDRVRDWRDPGLDLPPLRLDIPEDEYVLTAERARDPDMYYRFLEQPPVEPVERLYSIDEVKRSARIRDKTRRIDLDTITFDFGSASIAENEIQRLEGVATAIERILERNPAETFLIEGHTDAVGSDLANLALSDKRAESVADALTNVFDIPPENLATQGYGEQFLKVGTDAPERQNRRVVIRRITPLVAPVASNGG</sequence>
<feature type="signal peptide" evidence="5">
    <location>
        <begin position="1"/>
        <end position="24"/>
    </location>
</feature>
<dbReference type="GO" id="GO:0016020">
    <property type="term" value="C:membrane"/>
    <property type="evidence" value="ECO:0007669"/>
    <property type="project" value="UniProtKB-SubCell"/>
</dbReference>
<evidence type="ECO:0000313" key="8">
    <source>
        <dbReference type="Proteomes" id="UP000245396"/>
    </source>
</evidence>
<feature type="compositionally biased region" description="Low complexity" evidence="4">
    <location>
        <begin position="73"/>
        <end position="92"/>
    </location>
</feature>
<feature type="region of interest" description="Disordered" evidence="4">
    <location>
        <begin position="57"/>
        <end position="402"/>
    </location>
</feature>
<dbReference type="InterPro" id="IPR036737">
    <property type="entry name" value="OmpA-like_sf"/>
</dbReference>
<evidence type="ECO:0000313" key="7">
    <source>
        <dbReference type="EMBL" id="PWJ80568.1"/>
    </source>
</evidence>
<evidence type="ECO:0000256" key="1">
    <source>
        <dbReference type="ARBA" id="ARBA00004370"/>
    </source>
</evidence>
<gene>
    <name evidence="7" type="ORF">C7441_112109</name>
</gene>
<dbReference type="Proteomes" id="UP000245396">
    <property type="component" value="Unassembled WGS sequence"/>
</dbReference>
<reference evidence="7 8" key="1">
    <citation type="submission" date="2018-05" db="EMBL/GenBank/DDBJ databases">
        <title>Genomic Encyclopedia of Type Strains, Phase IV (KMG-IV): sequencing the most valuable type-strain genomes for metagenomic binning, comparative biology and taxonomic classification.</title>
        <authorList>
            <person name="Goeker M."/>
        </authorList>
    </citation>
    <scope>NUCLEOTIDE SEQUENCE [LARGE SCALE GENOMIC DNA]</scope>
    <source>
        <strain evidence="7 8">DSM 6986</strain>
    </source>
</reference>
<keyword evidence="8" id="KW-1185">Reference proteome</keyword>
<comment type="subcellular location">
    <subcellularLocation>
        <location evidence="1">Membrane</location>
    </subcellularLocation>
</comment>
<dbReference type="Pfam" id="PF00691">
    <property type="entry name" value="OmpA"/>
    <property type="match status" value="1"/>
</dbReference>
<dbReference type="EMBL" id="QGGG01000012">
    <property type="protein sequence ID" value="PWJ80568.1"/>
    <property type="molecule type" value="Genomic_DNA"/>
</dbReference>
<keyword evidence="2 3" id="KW-0472">Membrane</keyword>
<evidence type="ECO:0000256" key="3">
    <source>
        <dbReference type="PROSITE-ProRule" id="PRU00473"/>
    </source>
</evidence>
<evidence type="ECO:0000259" key="6">
    <source>
        <dbReference type="PROSITE" id="PS51123"/>
    </source>
</evidence>
<dbReference type="SUPFAM" id="SSF103088">
    <property type="entry name" value="OmpA-like"/>
    <property type="match status" value="1"/>
</dbReference>
<dbReference type="STRING" id="1192868.GCA_000304395_01759"/>
<feature type="chain" id="PRO_5016266089" evidence="5">
    <location>
        <begin position="25"/>
        <end position="695"/>
    </location>
</feature>
<organism evidence="7 8">
    <name type="scientific">Pseudaminobacter salicylatoxidans</name>
    <dbReference type="NCBI Taxonomy" id="93369"/>
    <lineage>
        <taxon>Bacteria</taxon>
        <taxon>Pseudomonadati</taxon>
        <taxon>Pseudomonadota</taxon>
        <taxon>Alphaproteobacteria</taxon>
        <taxon>Hyphomicrobiales</taxon>
        <taxon>Phyllobacteriaceae</taxon>
        <taxon>Pseudaminobacter</taxon>
    </lineage>
</organism>
<dbReference type="PRINTS" id="PR01021">
    <property type="entry name" value="OMPADOMAIN"/>
</dbReference>
<evidence type="ECO:0000256" key="2">
    <source>
        <dbReference type="ARBA" id="ARBA00023136"/>
    </source>
</evidence>
<feature type="compositionally biased region" description="Low complexity" evidence="4">
    <location>
        <begin position="200"/>
        <end position="216"/>
    </location>
</feature>
<dbReference type="CDD" id="cd07185">
    <property type="entry name" value="OmpA_C-like"/>
    <property type="match status" value="1"/>
</dbReference>
<accession>A0A316C130</accession>
<comment type="caution">
    <text evidence="7">The sequence shown here is derived from an EMBL/GenBank/DDBJ whole genome shotgun (WGS) entry which is preliminary data.</text>
</comment>
<dbReference type="RefSeq" id="WP_170125160.1">
    <property type="nucleotide sequence ID" value="NZ_QGGG01000012.1"/>
</dbReference>
<keyword evidence="5" id="KW-0732">Signal</keyword>
<dbReference type="InterPro" id="IPR006665">
    <property type="entry name" value="OmpA-like"/>
</dbReference>
<feature type="compositionally biased region" description="Low complexity" evidence="4">
    <location>
        <begin position="138"/>
        <end position="154"/>
    </location>
</feature>
<proteinExistence type="predicted"/>
<feature type="compositionally biased region" description="Basic and acidic residues" evidence="4">
    <location>
        <begin position="346"/>
        <end position="360"/>
    </location>
</feature>